<evidence type="ECO:0000313" key="1">
    <source>
        <dbReference type="EMBL" id="OHA96190.1"/>
    </source>
</evidence>
<protein>
    <recommendedName>
        <fullName evidence="3">UDP-N-acetylglucosamine 2-epimerase domain-containing protein</fullName>
    </recommendedName>
</protein>
<gene>
    <name evidence="1" type="ORF">A3C70_01540</name>
</gene>
<evidence type="ECO:0008006" key="3">
    <source>
        <dbReference type="Google" id="ProtNLM"/>
    </source>
</evidence>
<comment type="caution">
    <text evidence="1">The sequence shown here is derived from an EMBL/GenBank/DDBJ whole genome shotgun (WGS) entry which is preliminary data.</text>
</comment>
<evidence type="ECO:0000313" key="2">
    <source>
        <dbReference type="Proteomes" id="UP000178175"/>
    </source>
</evidence>
<sequence>MRGIVLVAADFAPSTALGMVAEELRSRGESATFISGKGEIVLPEDTTVVIAGMAHSPEMAQGELGALRQAVRKGIPIGLYADTFDCAGREWFAEARKNTQFLIVPTEKEKTKALELFPRANIVATGNPLWEASVFPESTRAEVRKRISMTEDQIVIFCPLRKESHINREHLWLVRQALERIDNEKILVVVTGHPGDETYKENPDAYRPLFPANAIQLVGTTLVKELLPGTDVVIGAGSGAGIDAIYQRVPVIDVMTELVLNEVERLHRRRVWQPVEDGSSIGIKNVEELVSALEQVTSGAGKDRLLAAQEKAYPRPTHPKQAVHAMVAEIQEWI</sequence>
<dbReference type="Gene3D" id="3.40.50.12580">
    <property type="match status" value="1"/>
</dbReference>
<organism evidence="1 2">
    <name type="scientific">Candidatus Zambryskibacteria bacterium RIFCSPHIGHO2_02_FULL_43_14</name>
    <dbReference type="NCBI Taxonomy" id="1802748"/>
    <lineage>
        <taxon>Bacteria</taxon>
        <taxon>Candidatus Zambryskiibacteriota</taxon>
    </lineage>
</organism>
<proteinExistence type="predicted"/>
<accession>A0A1G2TFY5</accession>
<dbReference type="AlphaFoldDB" id="A0A1G2TFY5"/>
<reference evidence="1 2" key="1">
    <citation type="journal article" date="2016" name="Nat. Commun.">
        <title>Thousands of microbial genomes shed light on interconnected biogeochemical processes in an aquifer system.</title>
        <authorList>
            <person name="Anantharaman K."/>
            <person name="Brown C.T."/>
            <person name="Hug L.A."/>
            <person name="Sharon I."/>
            <person name="Castelle C.J."/>
            <person name="Probst A.J."/>
            <person name="Thomas B.C."/>
            <person name="Singh A."/>
            <person name="Wilkins M.J."/>
            <person name="Karaoz U."/>
            <person name="Brodie E.L."/>
            <person name="Williams K.H."/>
            <person name="Hubbard S.S."/>
            <person name="Banfield J.F."/>
        </authorList>
    </citation>
    <scope>NUCLEOTIDE SEQUENCE [LARGE SCALE GENOMIC DNA]</scope>
</reference>
<dbReference type="SUPFAM" id="SSF53756">
    <property type="entry name" value="UDP-Glycosyltransferase/glycogen phosphorylase"/>
    <property type="match status" value="1"/>
</dbReference>
<dbReference type="InterPro" id="IPR043148">
    <property type="entry name" value="TagF_C"/>
</dbReference>
<dbReference type="Proteomes" id="UP000178175">
    <property type="component" value="Unassembled WGS sequence"/>
</dbReference>
<name>A0A1G2TFY5_9BACT</name>
<dbReference type="EMBL" id="MHVR01000009">
    <property type="protein sequence ID" value="OHA96190.1"/>
    <property type="molecule type" value="Genomic_DNA"/>
</dbReference>